<gene>
    <name evidence="5" type="ORF">H0I76_00830</name>
</gene>
<accession>A0A8J7SC80</accession>
<dbReference type="PANTHER" id="PTHR30006:SF15">
    <property type="entry name" value="IRON-UTILIZATION PERIPLASMIC PROTEIN"/>
    <property type="match status" value="1"/>
</dbReference>
<dbReference type="GO" id="GO:0030288">
    <property type="term" value="C:outer membrane-bounded periplasmic space"/>
    <property type="evidence" value="ECO:0007669"/>
    <property type="project" value="TreeGrafter"/>
</dbReference>
<evidence type="ECO:0000256" key="3">
    <source>
        <dbReference type="PIRSR" id="PIRSR002825-1"/>
    </source>
</evidence>
<dbReference type="PANTHER" id="PTHR30006">
    <property type="entry name" value="THIAMINE-BINDING PERIPLASMIC PROTEIN-RELATED"/>
    <property type="match status" value="1"/>
</dbReference>
<comment type="caution">
    <text evidence="5">The sequence shown here is derived from an EMBL/GenBank/DDBJ whole genome shotgun (WGS) entry which is preliminary data.</text>
</comment>
<evidence type="ECO:0000313" key="5">
    <source>
        <dbReference type="EMBL" id="MBK0397722.1"/>
    </source>
</evidence>
<evidence type="ECO:0000313" key="6">
    <source>
        <dbReference type="Proteomes" id="UP000655420"/>
    </source>
</evidence>
<evidence type="ECO:0000256" key="1">
    <source>
        <dbReference type="ARBA" id="ARBA00008520"/>
    </source>
</evidence>
<dbReference type="GO" id="GO:0046872">
    <property type="term" value="F:metal ion binding"/>
    <property type="evidence" value="ECO:0007669"/>
    <property type="project" value="UniProtKB-KW"/>
</dbReference>
<evidence type="ECO:0000256" key="4">
    <source>
        <dbReference type="SAM" id="SignalP"/>
    </source>
</evidence>
<keyword evidence="3" id="KW-0479">Metal-binding</keyword>
<reference evidence="5" key="1">
    <citation type="submission" date="2020-12" db="EMBL/GenBank/DDBJ databases">
        <title>Bacterial taxonomy.</title>
        <authorList>
            <person name="Pan X."/>
        </authorList>
    </citation>
    <scope>NUCLEOTIDE SEQUENCE</scope>
    <source>
        <strain evidence="5">M0105</strain>
    </source>
</reference>
<dbReference type="Gene3D" id="3.40.190.10">
    <property type="entry name" value="Periplasmic binding protein-like II"/>
    <property type="match status" value="2"/>
</dbReference>
<name>A0A8J7SC80_9RHOB</name>
<dbReference type="AlphaFoldDB" id="A0A8J7SC80"/>
<keyword evidence="3" id="KW-0408">Iron</keyword>
<dbReference type="PIRSF" id="PIRSF002825">
    <property type="entry name" value="CfbpA"/>
    <property type="match status" value="1"/>
</dbReference>
<keyword evidence="6" id="KW-1185">Reference proteome</keyword>
<comment type="similarity">
    <text evidence="1">Belongs to the bacterial solute-binding protein 1 family.</text>
</comment>
<evidence type="ECO:0000256" key="2">
    <source>
        <dbReference type="ARBA" id="ARBA00022729"/>
    </source>
</evidence>
<proteinExistence type="inferred from homology"/>
<dbReference type="CDD" id="cd13542">
    <property type="entry name" value="PBP2_FutA1_ilke"/>
    <property type="match status" value="1"/>
</dbReference>
<feature type="signal peptide" evidence="4">
    <location>
        <begin position="1"/>
        <end position="23"/>
    </location>
</feature>
<sequence>MRKPLIAAATAIATALSASAATAAEVNVYTTRQPELIQPIFDAFTAQTGIDVNVLYAEKGLIERMKAEGDRSPADLYMTADISNVKAATDAGLTQPHGNATVGEVVPATLRDEAGHWFALTTRARVAYTSKERVAEGEVTTFEDLADPKWRGRICARPGSHSYNLALIAAVIAHHGEADAKVWVEGLRDNLARKPQGNDRAQVKAVWAGECDIAIGNTYYMGKMLEDPEQKEWADSVRVVFPTFEGGGAHVNISGAALTRSAPNKAEAEQLIDFLLSPEAQELYASLNHEYPVRAGVEPSDLVNSWGTFEPDTIGLTEIGSLRGEALKIVEETQFDLGPNS</sequence>
<feature type="binding site" evidence="3">
    <location>
        <position position="220"/>
    </location>
    <ligand>
        <name>Fe cation</name>
        <dbReference type="ChEBI" id="CHEBI:24875"/>
    </ligand>
</feature>
<dbReference type="SUPFAM" id="SSF53850">
    <property type="entry name" value="Periplasmic binding protein-like II"/>
    <property type="match status" value="1"/>
</dbReference>
<dbReference type="EMBL" id="JAEHHL010000001">
    <property type="protein sequence ID" value="MBK0397722.1"/>
    <property type="molecule type" value="Genomic_DNA"/>
</dbReference>
<protein>
    <submittedName>
        <fullName evidence="5">Fe(3+) ABC transporter substrate-binding protein</fullName>
    </submittedName>
</protein>
<organism evidence="5 6">
    <name type="scientific">Thermohalobaculum xanthum</name>
    <dbReference type="NCBI Taxonomy" id="2753746"/>
    <lineage>
        <taxon>Bacteria</taxon>
        <taxon>Pseudomonadati</taxon>
        <taxon>Pseudomonadota</taxon>
        <taxon>Alphaproteobacteria</taxon>
        <taxon>Rhodobacterales</taxon>
        <taxon>Paracoccaceae</taxon>
        <taxon>Thermohalobaculum</taxon>
    </lineage>
</organism>
<dbReference type="Proteomes" id="UP000655420">
    <property type="component" value="Unassembled WGS sequence"/>
</dbReference>
<feature type="binding site" evidence="3">
    <location>
        <position position="219"/>
    </location>
    <ligand>
        <name>Fe cation</name>
        <dbReference type="ChEBI" id="CHEBI:24875"/>
    </ligand>
</feature>
<keyword evidence="2 4" id="KW-0732">Signal</keyword>
<dbReference type="Pfam" id="PF13343">
    <property type="entry name" value="SBP_bac_6"/>
    <property type="match status" value="1"/>
</dbReference>
<dbReference type="RefSeq" id="WP_200605772.1">
    <property type="nucleotide sequence ID" value="NZ_JAEHHL010000001.1"/>
</dbReference>
<dbReference type="InterPro" id="IPR026045">
    <property type="entry name" value="Ferric-bd"/>
</dbReference>
<feature type="chain" id="PRO_5035206888" evidence="4">
    <location>
        <begin position="24"/>
        <end position="341"/>
    </location>
</feature>